<evidence type="ECO:0000256" key="1">
    <source>
        <dbReference type="ARBA" id="ARBA00009333"/>
    </source>
</evidence>
<evidence type="ECO:0000256" key="7">
    <source>
        <dbReference type="ARBA" id="ARBA00023157"/>
    </source>
</evidence>
<dbReference type="NCBIfam" id="TIGR01292">
    <property type="entry name" value="TRX_reduct"/>
    <property type="match status" value="1"/>
</dbReference>
<dbReference type="PRINTS" id="PR00469">
    <property type="entry name" value="PNDRDTASEII"/>
</dbReference>
<dbReference type="PANTHER" id="PTHR48105">
    <property type="entry name" value="THIOREDOXIN REDUCTASE 1-RELATED-RELATED"/>
    <property type="match status" value="1"/>
</dbReference>
<evidence type="ECO:0000256" key="3">
    <source>
        <dbReference type="ARBA" id="ARBA00018719"/>
    </source>
</evidence>
<dbReference type="Pfam" id="PF07992">
    <property type="entry name" value="Pyr_redox_2"/>
    <property type="match status" value="1"/>
</dbReference>
<organism evidence="13 14">
    <name type="scientific">Thermoflavimicrobium daqui</name>
    <dbReference type="NCBI Taxonomy" id="2137476"/>
    <lineage>
        <taxon>Bacteria</taxon>
        <taxon>Bacillati</taxon>
        <taxon>Bacillota</taxon>
        <taxon>Bacilli</taxon>
        <taxon>Bacillales</taxon>
        <taxon>Thermoactinomycetaceae</taxon>
        <taxon>Thermoflavimicrobium</taxon>
    </lineage>
</organism>
<dbReference type="OrthoDB" id="9806179at2"/>
<keyword evidence="4 10" id="KW-0285">Flavoprotein</keyword>
<evidence type="ECO:0000256" key="10">
    <source>
        <dbReference type="RuleBase" id="RU003880"/>
    </source>
</evidence>
<dbReference type="PROSITE" id="PS00573">
    <property type="entry name" value="PYRIDINE_REDOX_2"/>
    <property type="match status" value="1"/>
</dbReference>
<evidence type="ECO:0000256" key="8">
    <source>
        <dbReference type="ARBA" id="ARBA00023284"/>
    </source>
</evidence>
<dbReference type="InterPro" id="IPR050097">
    <property type="entry name" value="Ferredoxin-NADP_redctase_2"/>
</dbReference>
<comment type="similarity">
    <text evidence="1 10">Belongs to the class-II pyridine nucleotide-disulfide oxidoreductase family.</text>
</comment>
<proteinExistence type="inferred from homology"/>
<dbReference type="EMBL" id="QJKK01000020">
    <property type="protein sequence ID" value="RAL21064.1"/>
    <property type="molecule type" value="Genomic_DNA"/>
</dbReference>
<evidence type="ECO:0000256" key="6">
    <source>
        <dbReference type="ARBA" id="ARBA00023002"/>
    </source>
</evidence>
<keyword evidence="7" id="KW-1015">Disulfide bond</keyword>
<dbReference type="InterPro" id="IPR008255">
    <property type="entry name" value="Pyr_nucl-diS_OxRdtase_2_AS"/>
</dbReference>
<dbReference type="RefSeq" id="WP_113660389.1">
    <property type="nucleotide sequence ID" value="NZ_KZ845682.1"/>
</dbReference>
<accession>A0A364K0N2</accession>
<keyword evidence="6 10" id="KW-0560">Oxidoreductase</keyword>
<evidence type="ECO:0000256" key="5">
    <source>
        <dbReference type="ARBA" id="ARBA00022827"/>
    </source>
</evidence>
<keyword evidence="5 10" id="KW-0274">FAD</keyword>
<gene>
    <name evidence="13" type="primary">trxB</name>
    <name evidence="13" type="ORF">DL897_17415</name>
</gene>
<feature type="domain" description="FAD/NAD(P)-binding" evidence="12">
    <location>
        <begin position="3"/>
        <end position="291"/>
    </location>
</feature>
<evidence type="ECO:0000256" key="11">
    <source>
        <dbReference type="RuleBase" id="RU003881"/>
    </source>
</evidence>
<dbReference type="AlphaFoldDB" id="A0A364K0N2"/>
<evidence type="ECO:0000313" key="13">
    <source>
        <dbReference type="EMBL" id="RAL21064.1"/>
    </source>
</evidence>
<dbReference type="GO" id="GO:0005737">
    <property type="term" value="C:cytoplasm"/>
    <property type="evidence" value="ECO:0007669"/>
    <property type="project" value="InterPro"/>
</dbReference>
<dbReference type="InterPro" id="IPR036188">
    <property type="entry name" value="FAD/NAD-bd_sf"/>
</dbReference>
<dbReference type="InterPro" id="IPR023753">
    <property type="entry name" value="FAD/NAD-binding_dom"/>
</dbReference>
<dbReference type="Proteomes" id="UP000251213">
    <property type="component" value="Unassembled WGS sequence"/>
</dbReference>
<evidence type="ECO:0000256" key="2">
    <source>
        <dbReference type="ARBA" id="ARBA00011738"/>
    </source>
</evidence>
<dbReference type="EC" id="1.8.1.9" evidence="10"/>
<evidence type="ECO:0000256" key="9">
    <source>
        <dbReference type="ARBA" id="ARBA00048132"/>
    </source>
</evidence>
<keyword evidence="14" id="KW-1185">Reference proteome</keyword>
<keyword evidence="8 10" id="KW-0676">Redox-active center</keyword>
<protein>
    <recommendedName>
        <fullName evidence="3 10">Thioredoxin reductase</fullName>
        <ecNumber evidence="10">1.8.1.9</ecNumber>
    </recommendedName>
</protein>
<dbReference type="Gene3D" id="3.50.50.60">
    <property type="entry name" value="FAD/NAD(P)-binding domain"/>
    <property type="match status" value="2"/>
</dbReference>
<dbReference type="GO" id="GO:0004791">
    <property type="term" value="F:thioredoxin-disulfide reductase (NADPH) activity"/>
    <property type="evidence" value="ECO:0007669"/>
    <property type="project" value="UniProtKB-UniRule"/>
</dbReference>
<reference evidence="13 14" key="2">
    <citation type="submission" date="2018-06" db="EMBL/GenBank/DDBJ databases">
        <authorList>
            <person name="Zhirakovskaya E."/>
        </authorList>
    </citation>
    <scope>NUCLEOTIDE SEQUENCE [LARGE SCALE GENOMIC DNA]</scope>
    <source>
        <strain evidence="13 14">FBKL4.011</strain>
    </source>
</reference>
<evidence type="ECO:0000313" key="14">
    <source>
        <dbReference type="Proteomes" id="UP000251213"/>
    </source>
</evidence>
<evidence type="ECO:0000259" key="12">
    <source>
        <dbReference type="Pfam" id="PF07992"/>
    </source>
</evidence>
<evidence type="ECO:0000256" key="4">
    <source>
        <dbReference type="ARBA" id="ARBA00022630"/>
    </source>
</evidence>
<comment type="caution">
    <text evidence="13">The sequence shown here is derived from an EMBL/GenBank/DDBJ whole genome shotgun (WGS) entry which is preliminary data.</text>
</comment>
<name>A0A364K0N2_9BACL</name>
<keyword evidence="11" id="KW-0521">NADP</keyword>
<dbReference type="PRINTS" id="PR00368">
    <property type="entry name" value="FADPNR"/>
</dbReference>
<dbReference type="GO" id="GO:0019430">
    <property type="term" value="P:removal of superoxide radicals"/>
    <property type="evidence" value="ECO:0007669"/>
    <property type="project" value="UniProtKB-UniRule"/>
</dbReference>
<comment type="subunit">
    <text evidence="2 10">Homodimer.</text>
</comment>
<comment type="catalytic activity">
    <reaction evidence="9 10">
        <text>[thioredoxin]-dithiol + NADP(+) = [thioredoxin]-disulfide + NADPH + H(+)</text>
        <dbReference type="Rhea" id="RHEA:20345"/>
        <dbReference type="Rhea" id="RHEA-COMP:10698"/>
        <dbReference type="Rhea" id="RHEA-COMP:10700"/>
        <dbReference type="ChEBI" id="CHEBI:15378"/>
        <dbReference type="ChEBI" id="CHEBI:29950"/>
        <dbReference type="ChEBI" id="CHEBI:50058"/>
        <dbReference type="ChEBI" id="CHEBI:57783"/>
        <dbReference type="ChEBI" id="CHEBI:58349"/>
        <dbReference type="EC" id="1.8.1.9"/>
    </reaction>
</comment>
<sequence length="317" mass="34271">MNKVVVLGTGPAGLTAAIYLARANMSPLVIEGSEPGGQLTTTTDVENFPGFPNGIMGPELMDNMRKQAERFGAKFQRGWVKKVDLSNRPFKLFVGSDVIETEALIISTGASAKLLGIPQERENIGQGVSTCATCDGFFFRGKKIIVVGGGDSAMEEAIFLTKFASEVQVVHRRDQLRASKIMQDRAKANEKISWHFNRTPLEVIRGESGVSGLKVRNNETGEEEIIEAEGIFIAIGHQPNTAFLEGQVKTDALGYIVVEPGTTRTNVPGVFACGDVQDHVYRQAITAAGTGCMAALDCERYLEGSATQDWSHSTTQK</sequence>
<reference evidence="13 14" key="1">
    <citation type="submission" date="2018-06" db="EMBL/GenBank/DDBJ databases">
        <title>Thermoflavimicrobium daqus sp. nov., a thermophilic microbe isolated from Moutai-flavour Daqu.</title>
        <authorList>
            <person name="Wang X."/>
            <person name="Zhou H."/>
        </authorList>
    </citation>
    <scope>NUCLEOTIDE SEQUENCE [LARGE SCALE GENOMIC DNA]</scope>
    <source>
        <strain evidence="13 14">FBKL4.011</strain>
    </source>
</reference>
<dbReference type="InterPro" id="IPR005982">
    <property type="entry name" value="Thioredox_Rdtase"/>
</dbReference>
<comment type="cofactor">
    <cofactor evidence="11">
        <name>FAD</name>
        <dbReference type="ChEBI" id="CHEBI:57692"/>
    </cofactor>
    <text evidence="11">Binds 1 FAD per subunit.</text>
</comment>
<dbReference type="SUPFAM" id="SSF51905">
    <property type="entry name" value="FAD/NAD(P)-binding domain"/>
    <property type="match status" value="1"/>
</dbReference>